<gene>
    <name evidence="2" type="ORF">BHM03_00018931</name>
</gene>
<organism evidence="2">
    <name type="scientific">Ensete ventricosum</name>
    <name type="common">Abyssinian banana</name>
    <name type="synonym">Musa ensete</name>
    <dbReference type="NCBI Taxonomy" id="4639"/>
    <lineage>
        <taxon>Eukaryota</taxon>
        <taxon>Viridiplantae</taxon>
        <taxon>Streptophyta</taxon>
        <taxon>Embryophyta</taxon>
        <taxon>Tracheophyta</taxon>
        <taxon>Spermatophyta</taxon>
        <taxon>Magnoliopsida</taxon>
        <taxon>Liliopsida</taxon>
        <taxon>Zingiberales</taxon>
        <taxon>Musaceae</taxon>
        <taxon>Ensete</taxon>
    </lineage>
</organism>
<feature type="compositionally biased region" description="Basic and acidic residues" evidence="1">
    <location>
        <begin position="1"/>
        <end position="12"/>
    </location>
</feature>
<proteinExistence type="predicted"/>
<evidence type="ECO:0000256" key="1">
    <source>
        <dbReference type="SAM" id="MobiDB-lite"/>
    </source>
</evidence>
<protein>
    <submittedName>
        <fullName evidence="2">Uncharacterized protein</fullName>
    </submittedName>
</protein>
<sequence>MGSTQDSKREKQQQQQRRGSQALVRPERWYSRLLRAHRSPTQRADACGDGNLGLKEEGDNCTSPEVEEARECEKEEGSSFHGLRQWLQYAVRGQRISIYGQRKLVCYPQQAYPRAGHGDINADSELDTHALICGGRERRCRLNVLSSTHVSFTFFEANQARAGEYLSSSAAVKATERPPPLASPSLSFNCAASCWVWHQ</sequence>
<dbReference type="AlphaFoldDB" id="A0A445MFK2"/>
<reference evidence="2" key="1">
    <citation type="journal article" date="2018" name="Data Brief">
        <title>Genome sequence data from 17 accessions of Ensete ventricosum, a staple food crop for millions in Ethiopia.</title>
        <authorList>
            <person name="Yemataw Z."/>
            <person name="Muzemil S."/>
            <person name="Ambachew D."/>
            <person name="Tripathi L."/>
            <person name="Tesfaye K."/>
            <person name="Chala A."/>
            <person name="Farbos A."/>
            <person name="O'Neill P."/>
            <person name="Moore K."/>
            <person name="Grant M."/>
            <person name="Studholme D.J."/>
        </authorList>
    </citation>
    <scope>NUCLEOTIDE SEQUENCE [LARGE SCALE GENOMIC DNA]</scope>
    <source>
        <tissue evidence="2">Leaf</tissue>
    </source>
</reference>
<evidence type="ECO:0000313" key="2">
    <source>
        <dbReference type="EMBL" id="RZR72978.1"/>
    </source>
</evidence>
<accession>A0A445MFK2</accession>
<feature type="region of interest" description="Disordered" evidence="1">
    <location>
        <begin position="1"/>
        <end position="25"/>
    </location>
</feature>
<dbReference type="EMBL" id="KV875797">
    <property type="protein sequence ID" value="RZR72978.1"/>
    <property type="molecule type" value="Genomic_DNA"/>
</dbReference>
<name>A0A445MFK2_ENSVE</name>
<dbReference type="Proteomes" id="UP000290560">
    <property type="component" value="Unassembled WGS sequence"/>
</dbReference>